<sequence>MKWGFVMNCGCDSVKDLTLQRNDISKRIKESKMLKKRFRLIAKHSNGEEKLYVCNECNQLWQGSYAWNFGNGEYLFKIPSIEIKKWEVEHYTAPDEILMYLALMDRFLTENTFVASEENCRKENCNNKAVKGLNLCLEHHIKSLQYIGNLPKTPKGKLSDPYGQIYRKYKAIFDEAIMLLN</sequence>
<evidence type="ECO:0000313" key="2">
    <source>
        <dbReference type="Proteomes" id="UP000279911"/>
    </source>
</evidence>
<organism evidence="1 2">
    <name type="scientific">Mesobacillus subterraneus</name>
    <dbReference type="NCBI Taxonomy" id="285983"/>
    <lineage>
        <taxon>Bacteria</taxon>
        <taxon>Bacillati</taxon>
        <taxon>Bacillota</taxon>
        <taxon>Bacilli</taxon>
        <taxon>Bacillales</taxon>
        <taxon>Bacillaceae</taxon>
        <taxon>Mesobacillus</taxon>
    </lineage>
</organism>
<comment type="caution">
    <text evidence="1">The sequence shown here is derived from an EMBL/GenBank/DDBJ whole genome shotgun (WGS) entry which is preliminary data.</text>
</comment>
<evidence type="ECO:0000313" key="1">
    <source>
        <dbReference type="EMBL" id="RSD27800.1"/>
    </source>
</evidence>
<dbReference type="RefSeq" id="WP_125479578.1">
    <property type="nucleotide sequence ID" value="NZ_RSFW01000010.1"/>
</dbReference>
<name>A0A3R9E7E8_9BACI</name>
<proteinExistence type="predicted"/>
<dbReference type="AlphaFoldDB" id="A0A3R9E7E8"/>
<dbReference type="EMBL" id="RSFW01000010">
    <property type="protein sequence ID" value="RSD27800.1"/>
    <property type="molecule type" value="Genomic_DNA"/>
</dbReference>
<gene>
    <name evidence="1" type="ORF">EJA10_08475</name>
</gene>
<accession>A0A3R9E7E8</accession>
<dbReference type="Proteomes" id="UP000279911">
    <property type="component" value="Unassembled WGS sequence"/>
</dbReference>
<reference evidence="2" key="1">
    <citation type="submission" date="2018-12" db="EMBL/GenBank/DDBJ databases">
        <title>Bacillus chawlae sp. nov., Bacillus glennii sp. nov., and Bacillus saganii sp. nov. Isolated from the Vehicle Assembly Building at Kennedy Space Center where the Viking Spacecraft were Assembled.</title>
        <authorList>
            <person name="Seuylemezian A."/>
            <person name="Vaishampayan P."/>
        </authorList>
    </citation>
    <scope>NUCLEOTIDE SEQUENCE [LARGE SCALE GENOMIC DNA]</scope>
    <source>
        <strain evidence="2">DSM 13966</strain>
    </source>
</reference>
<protein>
    <submittedName>
        <fullName evidence="1">Uncharacterized protein</fullName>
    </submittedName>
</protein>